<accession>A0AA40C452</accession>
<feature type="compositionally biased region" description="Polar residues" evidence="1">
    <location>
        <begin position="280"/>
        <end position="290"/>
    </location>
</feature>
<keyword evidence="3" id="KW-1185">Reference proteome</keyword>
<dbReference type="AlphaFoldDB" id="A0AA40C452"/>
<feature type="compositionally biased region" description="Polar residues" evidence="1">
    <location>
        <begin position="214"/>
        <end position="229"/>
    </location>
</feature>
<protein>
    <submittedName>
        <fullName evidence="2">Uncharacterized protein</fullName>
    </submittedName>
</protein>
<dbReference type="EMBL" id="JAULSU010000003">
    <property type="protein sequence ID" value="KAK0624365.1"/>
    <property type="molecule type" value="Genomic_DNA"/>
</dbReference>
<feature type="compositionally biased region" description="Gly residues" evidence="1">
    <location>
        <begin position="268"/>
        <end position="277"/>
    </location>
</feature>
<reference evidence="2" key="1">
    <citation type="submission" date="2023-06" db="EMBL/GenBank/DDBJ databases">
        <title>Genome-scale phylogeny and comparative genomics of the fungal order Sordariales.</title>
        <authorList>
            <consortium name="Lawrence Berkeley National Laboratory"/>
            <person name="Hensen N."/>
            <person name="Bonometti L."/>
            <person name="Westerberg I."/>
            <person name="Brannstrom I.O."/>
            <person name="Guillou S."/>
            <person name="Cros-Aarteil S."/>
            <person name="Calhoun S."/>
            <person name="Haridas S."/>
            <person name="Kuo A."/>
            <person name="Mondo S."/>
            <person name="Pangilinan J."/>
            <person name="Riley R."/>
            <person name="Labutti K."/>
            <person name="Andreopoulos B."/>
            <person name="Lipzen A."/>
            <person name="Chen C."/>
            <person name="Yanf M."/>
            <person name="Daum C."/>
            <person name="Ng V."/>
            <person name="Clum A."/>
            <person name="Steindorff A."/>
            <person name="Ohm R."/>
            <person name="Martin F."/>
            <person name="Silar P."/>
            <person name="Natvig D."/>
            <person name="Lalanne C."/>
            <person name="Gautier V."/>
            <person name="Ament-Velasquez S.L."/>
            <person name="Kruys A."/>
            <person name="Hutchinson M.I."/>
            <person name="Powell A.J."/>
            <person name="Barry K."/>
            <person name="Miller A.N."/>
            <person name="Grigoriev I.V."/>
            <person name="Debuchy R."/>
            <person name="Gladieux P."/>
            <person name="Thoren M.H."/>
            <person name="Johannesson H."/>
        </authorList>
    </citation>
    <scope>NUCLEOTIDE SEQUENCE</scope>
    <source>
        <strain evidence="2">CBS 606.72</strain>
    </source>
</reference>
<gene>
    <name evidence="2" type="ORF">B0T14DRAFT_583812</name>
</gene>
<sequence length="356" mass="38595">MANRVLYHYDPATAIASLGLKLRAGDTEQRECYITDLGNRMPVSTWAQGKSKWASAIATEPESAMGMMSWRCAAFPTREIDVEELNRLENGHLQPREILKFPSNNVRRGELHITVTALRNSPVGYQVTTLGNQPDAWACVGEEWVPKDLHIRPEYYILHCGTHDISFTGPQALHNAANHARDCHGVKEAWPCNAIEAFGIRVTNCDALKAHRNNNAVAPTNPTSQTSVVSDLERPLASSPGAPATANNKEAGGSELSPGEPVENDLCGGDGIKGGDSAGNHSGATVSARDTSVPKDGVGRKINNANAQVENMETEGIDMDGDASPLILLDSERSSFEIDFEETMERIELLKQLLQS</sequence>
<comment type="caution">
    <text evidence="2">The sequence shown here is derived from an EMBL/GenBank/DDBJ whole genome shotgun (WGS) entry which is preliminary data.</text>
</comment>
<name>A0AA40C452_9PEZI</name>
<evidence type="ECO:0000256" key="1">
    <source>
        <dbReference type="SAM" id="MobiDB-lite"/>
    </source>
</evidence>
<feature type="region of interest" description="Disordered" evidence="1">
    <location>
        <begin position="214"/>
        <end position="303"/>
    </location>
</feature>
<organism evidence="2 3">
    <name type="scientific">Immersiella caudata</name>
    <dbReference type="NCBI Taxonomy" id="314043"/>
    <lineage>
        <taxon>Eukaryota</taxon>
        <taxon>Fungi</taxon>
        <taxon>Dikarya</taxon>
        <taxon>Ascomycota</taxon>
        <taxon>Pezizomycotina</taxon>
        <taxon>Sordariomycetes</taxon>
        <taxon>Sordariomycetidae</taxon>
        <taxon>Sordariales</taxon>
        <taxon>Lasiosphaeriaceae</taxon>
        <taxon>Immersiella</taxon>
    </lineage>
</organism>
<evidence type="ECO:0000313" key="2">
    <source>
        <dbReference type="EMBL" id="KAK0624365.1"/>
    </source>
</evidence>
<dbReference type="Proteomes" id="UP001175000">
    <property type="component" value="Unassembled WGS sequence"/>
</dbReference>
<proteinExistence type="predicted"/>
<evidence type="ECO:0000313" key="3">
    <source>
        <dbReference type="Proteomes" id="UP001175000"/>
    </source>
</evidence>